<comment type="similarity">
    <text evidence="2 6 7">Belongs to the universal ribosomal protein uS19 family.</text>
</comment>
<evidence type="ECO:0000256" key="1">
    <source>
        <dbReference type="ARBA" id="ARBA00003239"/>
    </source>
</evidence>
<dbReference type="AlphaFoldDB" id="A0A1Y3GBL4"/>
<keyword evidence="3 6" id="KW-0689">Ribosomal protein</keyword>
<dbReference type="OrthoDB" id="30559at2157"/>
<dbReference type="Gene3D" id="3.30.860.10">
    <property type="entry name" value="30s Ribosomal Protein S19, Chain A"/>
    <property type="match status" value="1"/>
</dbReference>
<dbReference type="RefSeq" id="WP_086636896.1">
    <property type="nucleotide sequence ID" value="NZ_MRZU01000003.1"/>
</dbReference>
<dbReference type="FunFam" id="3.30.860.10:FF:000002">
    <property type="entry name" value="40S ribosomal protein S15"/>
    <property type="match status" value="1"/>
</dbReference>
<comment type="function">
    <text evidence="1 6">Protein S19 forms a complex with S13 that binds strongly to the 16S ribosomal RNA.</text>
</comment>
<dbReference type="InterPro" id="IPR023575">
    <property type="entry name" value="Ribosomal_uS19_SF"/>
</dbReference>
<dbReference type="GO" id="GO:0022627">
    <property type="term" value="C:cytosolic small ribosomal subunit"/>
    <property type="evidence" value="ECO:0007669"/>
    <property type="project" value="UniProtKB-UniRule"/>
</dbReference>
<evidence type="ECO:0000256" key="4">
    <source>
        <dbReference type="ARBA" id="ARBA00023274"/>
    </source>
</evidence>
<dbReference type="Pfam" id="PF00203">
    <property type="entry name" value="Ribosomal_S19"/>
    <property type="match status" value="1"/>
</dbReference>
<comment type="caution">
    <text evidence="9">The sequence shown here is derived from an EMBL/GenBank/DDBJ whole genome shotgun (WGS) entry which is preliminary data.</text>
</comment>
<dbReference type="PANTHER" id="PTHR11880:SF2">
    <property type="entry name" value="SMALL RIBOSOMAL SUBUNIT PROTEIN US19"/>
    <property type="match status" value="1"/>
</dbReference>
<dbReference type="HAMAP" id="MF_00531">
    <property type="entry name" value="Ribosomal_uS19"/>
    <property type="match status" value="1"/>
</dbReference>
<protein>
    <recommendedName>
        <fullName evidence="5 6">Small ribosomal subunit protein uS19</fullName>
    </recommendedName>
</protein>
<evidence type="ECO:0000256" key="7">
    <source>
        <dbReference type="RuleBase" id="RU003485"/>
    </source>
</evidence>
<dbReference type="GO" id="GO:0003735">
    <property type="term" value="F:structural constituent of ribosome"/>
    <property type="evidence" value="ECO:0007669"/>
    <property type="project" value="UniProtKB-UniRule"/>
</dbReference>
<proteinExistence type="inferred from homology"/>
<dbReference type="Proteomes" id="UP000195137">
    <property type="component" value="Unassembled WGS sequence"/>
</dbReference>
<dbReference type="GO" id="GO:0000028">
    <property type="term" value="P:ribosomal small subunit assembly"/>
    <property type="evidence" value="ECO:0007669"/>
    <property type="project" value="TreeGrafter"/>
</dbReference>
<evidence type="ECO:0000313" key="9">
    <source>
        <dbReference type="EMBL" id="OUJ18842.1"/>
    </source>
</evidence>
<keyword evidence="8" id="KW-0175">Coiled coil</keyword>
<dbReference type="PANTHER" id="PTHR11880">
    <property type="entry name" value="RIBOSOMAL PROTEIN S19P FAMILY MEMBER"/>
    <property type="match status" value="1"/>
</dbReference>
<reference evidence="9 10" key="1">
    <citation type="submission" date="2016-12" db="EMBL/GenBank/DDBJ databases">
        <title>Discovery of methanogenic haloarchaea.</title>
        <authorList>
            <person name="Sorokin D.Y."/>
            <person name="Makarova K.S."/>
            <person name="Abbas B."/>
            <person name="Ferrer M."/>
            <person name="Golyshin P.N."/>
        </authorList>
    </citation>
    <scope>NUCLEOTIDE SEQUENCE [LARGE SCALE GENOMIC DNA]</scope>
    <source>
        <strain evidence="9">AMET1</strain>
    </source>
</reference>
<evidence type="ECO:0000256" key="2">
    <source>
        <dbReference type="ARBA" id="ARBA00007345"/>
    </source>
</evidence>
<dbReference type="EMBL" id="MRZU01000003">
    <property type="protein sequence ID" value="OUJ18842.1"/>
    <property type="molecule type" value="Genomic_DNA"/>
</dbReference>
<dbReference type="InterPro" id="IPR002222">
    <property type="entry name" value="Ribosomal_uS19"/>
</dbReference>
<dbReference type="NCBIfam" id="NF003121">
    <property type="entry name" value="PRK04038.1"/>
    <property type="match status" value="1"/>
</dbReference>
<sequence length="132" mass="15364">MVREEFKYRGYTLEELKEMNLDELKEILPSRARRKIERGLNEEEKKLLEEIRELQDSSEDIVVKTHLRDMIILPEFVTLKIGIHNGNDFEVIRVEPEMIGHFIGEFATTRKDVKHGGPGIGATRSSKYVPLK</sequence>
<dbReference type="SUPFAM" id="SSF54570">
    <property type="entry name" value="Ribosomal protein S19"/>
    <property type="match status" value="1"/>
</dbReference>
<feature type="coiled-coil region" evidence="8">
    <location>
        <begin position="33"/>
        <end position="60"/>
    </location>
</feature>
<dbReference type="PRINTS" id="PR00975">
    <property type="entry name" value="RIBOSOMALS19"/>
</dbReference>
<dbReference type="NCBIfam" id="TIGR01025">
    <property type="entry name" value="uS19_arch"/>
    <property type="match status" value="1"/>
</dbReference>
<keyword evidence="10" id="KW-1185">Reference proteome</keyword>
<accession>A0A1Y3GBL4</accession>
<evidence type="ECO:0000313" key="10">
    <source>
        <dbReference type="Proteomes" id="UP000195137"/>
    </source>
</evidence>
<evidence type="ECO:0000256" key="6">
    <source>
        <dbReference type="HAMAP-Rule" id="MF_00531"/>
    </source>
</evidence>
<keyword evidence="6" id="KW-0694">RNA-binding</keyword>
<gene>
    <name evidence="6" type="primary">rps19p</name>
    <name evidence="9" type="ORF">AMET1_0493</name>
</gene>
<keyword evidence="6" id="KW-0699">rRNA-binding</keyword>
<organism evidence="9 10">
    <name type="scientific">Methanonatronarchaeum thermophilum</name>
    <dbReference type="NCBI Taxonomy" id="1927129"/>
    <lineage>
        <taxon>Archaea</taxon>
        <taxon>Methanobacteriati</taxon>
        <taxon>Methanobacteriota</taxon>
        <taxon>Methanonatronarchaeia</taxon>
        <taxon>Methanonatronarchaeales</taxon>
        <taxon>Methanonatronarchaeaceae</taxon>
        <taxon>Methanonatronarchaeum</taxon>
    </lineage>
</organism>
<evidence type="ECO:0000256" key="5">
    <source>
        <dbReference type="ARBA" id="ARBA00035163"/>
    </source>
</evidence>
<dbReference type="PROSITE" id="PS00323">
    <property type="entry name" value="RIBOSOMAL_S19"/>
    <property type="match status" value="1"/>
</dbReference>
<dbReference type="PIRSF" id="PIRSF002144">
    <property type="entry name" value="Ribosomal_S19"/>
    <property type="match status" value="1"/>
</dbReference>
<dbReference type="InterPro" id="IPR005713">
    <property type="entry name" value="Ribosomal_uS19_euk/arc"/>
</dbReference>
<dbReference type="InterPro" id="IPR020934">
    <property type="entry name" value="Ribosomal_uS19_CS"/>
</dbReference>
<name>A0A1Y3GBL4_9EURY</name>
<evidence type="ECO:0000256" key="8">
    <source>
        <dbReference type="SAM" id="Coils"/>
    </source>
</evidence>
<keyword evidence="4 6" id="KW-0687">Ribonucleoprotein</keyword>
<dbReference type="GO" id="GO:0006412">
    <property type="term" value="P:translation"/>
    <property type="evidence" value="ECO:0007669"/>
    <property type="project" value="UniProtKB-UniRule"/>
</dbReference>
<dbReference type="GO" id="GO:0019843">
    <property type="term" value="F:rRNA binding"/>
    <property type="evidence" value="ECO:0007669"/>
    <property type="project" value="UniProtKB-UniRule"/>
</dbReference>
<evidence type="ECO:0000256" key="3">
    <source>
        <dbReference type="ARBA" id="ARBA00022980"/>
    </source>
</evidence>